<evidence type="ECO:0000256" key="5">
    <source>
        <dbReference type="ARBA" id="ARBA00022840"/>
    </source>
</evidence>
<evidence type="ECO:0000256" key="7">
    <source>
        <dbReference type="SAM" id="Coils"/>
    </source>
</evidence>
<dbReference type="InterPro" id="IPR001610">
    <property type="entry name" value="PAC"/>
</dbReference>
<dbReference type="Pfam" id="PF07568">
    <property type="entry name" value="HisKA_2"/>
    <property type="match status" value="1"/>
</dbReference>
<dbReference type="Pfam" id="PF16927">
    <property type="entry name" value="HisKA_7TM"/>
    <property type="match status" value="1"/>
</dbReference>
<dbReference type="PROSITE" id="PS50109">
    <property type="entry name" value="HIS_KIN"/>
    <property type="match status" value="1"/>
</dbReference>
<keyword evidence="8" id="KW-0812">Transmembrane</keyword>
<gene>
    <name evidence="11" type="ORF">K8N75_11530</name>
</gene>
<evidence type="ECO:0000259" key="9">
    <source>
        <dbReference type="PROSITE" id="PS50109"/>
    </source>
</evidence>
<organism evidence="11 12">
    <name type="scientific">Methanobacterium spitsbergense</name>
    <dbReference type="NCBI Taxonomy" id="2874285"/>
    <lineage>
        <taxon>Archaea</taxon>
        <taxon>Methanobacteriati</taxon>
        <taxon>Methanobacteriota</taxon>
        <taxon>Methanomada group</taxon>
        <taxon>Methanobacteria</taxon>
        <taxon>Methanobacteriales</taxon>
        <taxon>Methanobacteriaceae</taxon>
        <taxon>Methanobacterium</taxon>
    </lineage>
</organism>
<feature type="coiled-coil region" evidence="7">
    <location>
        <begin position="462"/>
        <end position="520"/>
    </location>
</feature>
<dbReference type="RefSeq" id="WP_223792214.1">
    <property type="nucleotide sequence ID" value="NZ_JAIOUQ010000014.1"/>
</dbReference>
<dbReference type="Proteomes" id="UP000825933">
    <property type="component" value="Unassembled WGS sequence"/>
</dbReference>
<evidence type="ECO:0000256" key="8">
    <source>
        <dbReference type="SAM" id="Phobius"/>
    </source>
</evidence>
<dbReference type="GO" id="GO:0006355">
    <property type="term" value="P:regulation of DNA-templated transcription"/>
    <property type="evidence" value="ECO:0007669"/>
    <property type="project" value="InterPro"/>
</dbReference>
<dbReference type="Gene3D" id="3.30.565.10">
    <property type="entry name" value="Histidine kinase-like ATPase, C-terminal domain"/>
    <property type="match status" value="1"/>
</dbReference>
<evidence type="ECO:0000256" key="2">
    <source>
        <dbReference type="ARBA" id="ARBA00022679"/>
    </source>
</evidence>
<feature type="transmembrane region" description="Helical" evidence="8">
    <location>
        <begin position="182"/>
        <end position="205"/>
    </location>
</feature>
<keyword evidence="8" id="KW-0472">Membrane</keyword>
<feature type="domain" description="Histidine kinase" evidence="9">
    <location>
        <begin position="482"/>
        <end position="674"/>
    </location>
</feature>
<dbReference type="InterPro" id="IPR036890">
    <property type="entry name" value="HATPase_C_sf"/>
</dbReference>
<feature type="transmembrane region" description="Helical" evidence="8">
    <location>
        <begin position="31"/>
        <end position="50"/>
    </location>
</feature>
<dbReference type="SMART" id="SM00091">
    <property type="entry name" value="PAS"/>
    <property type="match status" value="2"/>
</dbReference>
<feature type="transmembrane region" description="Helical" evidence="8">
    <location>
        <begin position="6"/>
        <end position="24"/>
    </location>
</feature>
<dbReference type="Gene3D" id="3.30.450.20">
    <property type="entry name" value="PAS domain"/>
    <property type="match status" value="2"/>
</dbReference>
<reference evidence="12" key="1">
    <citation type="journal article" date="2022" name="Microbiol. Resour. Announc.">
        <title>Draft Genome Sequence of a Methanogenic Archaeon from West Spitsbergen Permafrost.</title>
        <authorList>
            <person name="Trubitsyn V."/>
            <person name="Rivkina E."/>
            <person name="Shcherbakova V."/>
        </authorList>
    </citation>
    <scope>NUCLEOTIDE SEQUENCE [LARGE SCALE GENOMIC DNA]</scope>
    <source>
        <strain evidence="12">VT</strain>
    </source>
</reference>
<dbReference type="EMBL" id="JAIOUQ010000014">
    <property type="protein sequence ID" value="MBZ2166668.1"/>
    <property type="molecule type" value="Genomic_DNA"/>
</dbReference>
<sequence>MEIQYTAYSGILIISSLISLLLSWRAWKRRGVSGALYLSLLFLLVAEWSLTSAMELASADLASKILWAKLSYIGISAAAPFWFLFTLDYTQNQEVIKRPRVIFLFLIPVATIYLTFTNELHGLVWPLIIPVMTSEGLMVLYAHGPAAITSAIYSYILLLAGLVLIGQNLFRTSRIYQRQAMMVFLAALIPLLSNSFYSAGLIPFFFDPTPLALTASGILILWSIVGYKLLDIMPPAYKSLFDSMKNGVLVLDTQERIMDINPQAEKLLKLDNTCVGQSAGQKLEIWNEISPKGKVEGNINLKIEKSDVEWIEIQFAPVYNGGLFSGWIYIFEDITSRKNAEEHIKKSEKKYRDLADLLPQTVFETDLKGNLTFMNKYAFIMFGYSQADRDNSLNILELLIEEDRPLSKARIQKVLEGQVTGDEYTALCKDMTKFPIILYSNPITHNGVPEGFRGIIIDISELKNVEDKLVASLNEKDVLLQEIHHRVKNNMQIISSLLSLQAKNTENEEASEVLKESRGRVKSIAMIHEKLYHSPNMSKLNMYEYMDSLVRDILTSYSRVSSNIKTEVHVDEIYLNIDTALPMGLIVNEMVSNSIKHAFPDDKGNINVKLEFDGGEYILTVSDDGIGIPSNIDPFEASSLGLKLVSSLSIQLEALLEVHSNNGTNFKLTFKEIDDED</sequence>
<dbReference type="InterPro" id="IPR031621">
    <property type="entry name" value="HisKA_7TM"/>
</dbReference>
<feature type="transmembrane region" description="Helical" evidence="8">
    <location>
        <begin position="148"/>
        <end position="170"/>
    </location>
</feature>
<dbReference type="SMART" id="SM00387">
    <property type="entry name" value="HATPase_c"/>
    <property type="match status" value="1"/>
</dbReference>
<dbReference type="InterPro" id="IPR005467">
    <property type="entry name" value="His_kinase_dom"/>
</dbReference>
<dbReference type="SMART" id="SM00086">
    <property type="entry name" value="PAC"/>
    <property type="match status" value="2"/>
</dbReference>
<dbReference type="InterPro" id="IPR003594">
    <property type="entry name" value="HATPase_dom"/>
</dbReference>
<keyword evidence="1" id="KW-0597">Phosphoprotein</keyword>
<comment type="caution">
    <text evidence="11">The sequence shown here is derived from an EMBL/GenBank/DDBJ whole genome shotgun (WGS) entry which is preliminary data.</text>
</comment>
<accession>A0A8T5USB7</accession>
<evidence type="ECO:0000313" key="12">
    <source>
        <dbReference type="Proteomes" id="UP000825933"/>
    </source>
</evidence>
<dbReference type="GO" id="GO:0000160">
    <property type="term" value="P:phosphorelay signal transduction system"/>
    <property type="evidence" value="ECO:0007669"/>
    <property type="project" value="UniProtKB-KW"/>
</dbReference>
<evidence type="ECO:0000259" key="10">
    <source>
        <dbReference type="PROSITE" id="PS50112"/>
    </source>
</evidence>
<dbReference type="AlphaFoldDB" id="A0A8T5USB7"/>
<keyword evidence="2" id="KW-0808">Transferase</keyword>
<evidence type="ECO:0000256" key="6">
    <source>
        <dbReference type="ARBA" id="ARBA00023012"/>
    </source>
</evidence>
<keyword evidence="12" id="KW-1185">Reference proteome</keyword>
<keyword evidence="5" id="KW-0067">ATP-binding</keyword>
<keyword evidence="8" id="KW-1133">Transmembrane helix</keyword>
<name>A0A8T5USB7_9EURY</name>
<keyword evidence="4" id="KW-0418">Kinase</keyword>
<dbReference type="PANTHER" id="PTHR43065:SF23">
    <property type="entry name" value="SENSOR HISTIDINE KINASE PDTAS"/>
    <property type="match status" value="1"/>
</dbReference>
<dbReference type="InterPro" id="IPR000014">
    <property type="entry name" value="PAS"/>
</dbReference>
<feature type="transmembrane region" description="Helical" evidence="8">
    <location>
        <begin position="70"/>
        <end position="89"/>
    </location>
</feature>
<dbReference type="Pfam" id="PF02518">
    <property type="entry name" value="HATPase_c"/>
    <property type="match status" value="1"/>
</dbReference>
<evidence type="ECO:0000256" key="3">
    <source>
        <dbReference type="ARBA" id="ARBA00022741"/>
    </source>
</evidence>
<dbReference type="Pfam" id="PF13188">
    <property type="entry name" value="PAS_8"/>
    <property type="match status" value="1"/>
</dbReference>
<keyword evidence="7" id="KW-0175">Coiled coil</keyword>
<dbReference type="CDD" id="cd00130">
    <property type="entry name" value="PAS"/>
    <property type="match status" value="1"/>
</dbReference>
<dbReference type="InterPro" id="IPR035965">
    <property type="entry name" value="PAS-like_dom_sf"/>
</dbReference>
<keyword evidence="3" id="KW-0547">Nucleotide-binding</keyword>
<dbReference type="SUPFAM" id="SSF55874">
    <property type="entry name" value="ATPase domain of HSP90 chaperone/DNA topoisomerase II/histidine kinase"/>
    <property type="match status" value="1"/>
</dbReference>
<keyword evidence="6" id="KW-0902">Two-component regulatory system</keyword>
<evidence type="ECO:0000256" key="4">
    <source>
        <dbReference type="ARBA" id="ARBA00022777"/>
    </source>
</evidence>
<dbReference type="PANTHER" id="PTHR43065">
    <property type="entry name" value="SENSOR HISTIDINE KINASE"/>
    <property type="match status" value="1"/>
</dbReference>
<protein>
    <submittedName>
        <fullName evidence="11">PAS domain S-box protein</fullName>
    </submittedName>
</protein>
<dbReference type="InterPro" id="IPR013767">
    <property type="entry name" value="PAS_fold"/>
</dbReference>
<feature type="transmembrane region" description="Helical" evidence="8">
    <location>
        <begin position="101"/>
        <end position="128"/>
    </location>
</feature>
<evidence type="ECO:0000313" key="11">
    <source>
        <dbReference type="EMBL" id="MBZ2166668.1"/>
    </source>
</evidence>
<dbReference type="Pfam" id="PF00989">
    <property type="entry name" value="PAS"/>
    <property type="match status" value="1"/>
</dbReference>
<dbReference type="GO" id="GO:0005524">
    <property type="term" value="F:ATP binding"/>
    <property type="evidence" value="ECO:0007669"/>
    <property type="project" value="UniProtKB-KW"/>
</dbReference>
<dbReference type="GO" id="GO:0016301">
    <property type="term" value="F:kinase activity"/>
    <property type="evidence" value="ECO:0007669"/>
    <property type="project" value="UniProtKB-KW"/>
</dbReference>
<evidence type="ECO:0000256" key="1">
    <source>
        <dbReference type="ARBA" id="ARBA00022553"/>
    </source>
</evidence>
<proteinExistence type="predicted"/>
<dbReference type="SUPFAM" id="SSF55785">
    <property type="entry name" value="PYP-like sensor domain (PAS domain)"/>
    <property type="match status" value="2"/>
</dbReference>
<dbReference type="NCBIfam" id="TIGR00229">
    <property type="entry name" value="sensory_box"/>
    <property type="match status" value="1"/>
</dbReference>
<feature type="domain" description="PAS" evidence="10">
    <location>
        <begin position="347"/>
        <end position="418"/>
    </location>
</feature>
<dbReference type="PROSITE" id="PS50112">
    <property type="entry name" value="PAS"/>
    <property type="match status" value="1"/>
</dbReference>
<dbReference type="InterPro" id="IPR011495">
    <property type="entry name" value="Sig_transdc_His_kin_sub2_dim/P"/>
</dbReference>